<gene>
    <name evidence="2" type="ORF">WG66_1797</name>
</gene>
<comment type="caution">
    <text evidence="2">The sequence shown here is derived from an EMBL/GenBank/DDBJ whole genome shotgun (WGS) entry which is preliminary data.</text>
</comment>
<sequence length="508" mass="58062">MLAQGVKWIDMSFSTVDKKHQHSDASISWWKASRRWKTKKSTVMRSSSTTPTLEEKFCRTEQTLKEAQPSMLKTIATNPELVGHEFFMSSSPHVLRFQPDLQRLCEGDEDDLEQFGDYSDEEEMIPVVSQPFASCLITAMPTLSPQLSTVTEGPSLCEEEPTCSEWDVETATECLRSLYRPTSSVVLESLSPHITPHIVITPCEDTWDQQATQWYNRVDPQALHYLNIPLQDISEFILHPNHNYHRTSELHNLHLTKPTNVFSRSTFEQMVNSSSVERLVMFQVVLVLRKQLCRKAAFEASKKAMTFRLRYDAHLPFESVDKPFRWTDPAEPLLHLNRRFHSSIIIDSSSPFQIPHIVVTTAPPENPWIAWSNRVNSPQDVGYGQYLVIPAKGIEFINEPEDAYGDNISWPDSYYEDGSEWYDESSTNPIDSCGVLEESTSDSEDDCPGPETPTDGDDLKTTFEQALEFKYRHASFITEEQSLAVETEVDVELEITLTTMKTNYVEPI</sequence>
<evidence type="ECO:0000313" key="2">
    <source>
        <dbReference type="EMBL" id="KTB45618.1"/>
    </source>
</evidence>
<proteinExistence type="predicted"/>
<name>A0A0W0GAN7_MONRR</name>
<protein>
    <submittedName>
        <fullName evidence="2">Uncharacterized protein</fullName>
    </submittedName>
</protein>
<feature type="compositionally biased region" description="Acidic residues" evidence="1">
    <location>
        <begin position="439"/>
        <end position="448"/>
    </location>
</feature>
<evidence type="ECO:0000256" key="1">
    <source>
        <dbReference type="SAM" id="MobiDB-lite"/>
    </source>
</evidence>
<reference evidence="2 3" key="1">
    <citation type="submission" date="2015-12" db="EMBL/GenBank/DDBJ databases">
        <title>Draft genome sequence of Moniliophthora roreri, the causal agent of frosty pod rot of cacao.</title>
        <authorList>
            <person name="Aime M.C."/>
            <person name="Diaz-Valderrama J.R."/>
            <person name="Kijpornyongpan T."/>
            <person name="Phillips-Mora W."/>
        </authorList>
    </citation>
    <scope>NUCLEOTIDE SEQUENCE [LARGE SCALE GENOMIC DNA]</scope>
    <source>
        <strain evidence="2 3">MCA 2952</strain>
    </source>
</reference>
<feature type="region of interest" description="Disordered" evidence="1">
    <location>
        <begin position="436"/>
        <end position="457"/>
    </location>
</feature>
<dbReference type="Proteomes" id="UP000054988">
    <property type="component" value="Unassembled WGS sequence"/>
</dbReference>
<evidence type="ECO:0000313" key="3">
    <source>
        <dbReference type="Proteomes" id="UP000054988"/>
    </source>
</evidence>
<dbReference type="AlphaFoldDB" id="A0A0W0GAN7"/>
<accession>A0A0W0GAN7</accession>
<dbReference type="EMBL" id="LATX01000656">
    <property type="protein sequence ID" value="KTB45618.1"/>
    <property type="molecule type" value="Genomic_DNA"/>
</dbReference>
<dbReference type="eggNOG" id="ENOG502SU1W">
    <property type="taxonomic scope" value="Eukaryota"/>
</dbReference>
<organism evidence="2 3">
    <name type="scientific">Moniliophthora roreri</name>
    <name type="common">Frosty pod rot fungus</name>
    <name type="synonym">Monilia roreri</name>
    <dbReference type="NCBI Taxonomy" id="221103"/>
    <lineage>
        <taxon>Eukaryota</taxon>
        <taxon>Fungi</taxon>
        <taxon>Dikarya</taxon>
        <taxon>Basidiomycota</taxon>
        <taxon>Agaricomycotina</taxon>
        <taxon>Agaricomycetes</taxon>
        <taxon>Agaricomycetidae</taxon>
        <taxon>Agaricales</taxon>
        <taxon>Marasmiineae</taxon>
        <taxon>Marasmiaceae</taxon>
        <taxon>Moniliophthora</taxon>
    </lineage>
</organism>